<evidence type="ECO:0000313" key="1">
    <source>
        <dbReference type="EMBL" id="CEK91968.1"/>
    </source>
</evidence>
<proteinExistence type="predicted"/>
<dbReference type="AlphaFoldDB" id="A0A0B7BG96"/>
<gene>
    <name evidence="1" type="primary">ORF185869</name>
</gene>
<name>A0A0B7BG96_9EUPU</name>
<accession>A0A0B7BG96</accession>
<organism evidence="1">
    <name type="scientific">Arion vulgaris</name>
    <dbReference type="NCBI Taxonomy" id="1028688"/>
    <lineage>
        <taxon>Eukaryota</taxon>
        <taxon>Metazoa</taxon>
        <taxon>Spiralia</taxon>
        <taxon>Lophotrochozoa</taxon>
        <taxon>Mollusca</taxon>
        <taxon>Gastropoda</taxon>
        <taxon>Heterobranchia</taxon>
        <taxon>Euthyneura</taxon>
        <taxon>Panpulmonata</taxon>
        <taxon>Eupulmonata</taxon>
        <taxon>Stylommatophora</taxon>
        <taxon>Helicina</taxon>
        <taxon>Arionoidea</taxon>
        <taxon>Arionidae</taxon>
        <taxon>Arion</taxon>
    </lineage>
</organism>
<sequence length="110" mass="12183">AESIAESMNSVALAKILGISGKKCPCEQNTAVLDSKPHLKCTATVQPIDPTCEEMKCLQTVLEVSKNDWFRNENDKCEPTQDSRINSATCGNGEILGEYTFKEIIYFVHL</sequence>
<feature type="non-terminal residue" evidence="1">
    <location>
        <position position="1"/>
    </location>
</feature>
<reference evidence="1" key="1">
    <citation type="submission" date="2014-12" db="EMBL/GenBank/DDBJ databases">
        <title>Insight into the proteome of Arion vulgaris.</title>
        <authorList>
            <person name="Aradska J."/>
            <person name="Bulat T."/>
            <person name="Smidak R."/>
            <person name="Sarate P."/>
            <person name="Gangsoo J."/>
            <person name="Sialana F."/>
            <person name="Bilban M."/>
            <person name="Lubec G."/>
        </authorList>
    </citation>
    <scope>NUCLEOTIDE SEQUENCE</scope>
    <source>
        <tissue evidence="1">Skin</tissue>
    </source>
</reference>
<protein>
    <submittedName>
        <fullName evidence="1">Uncharacterized protein</fullName>
    </submittedName>
</protein>
<dbReference type="EMBL" id="HACG01045103">
    <property type="protein sequence ID" value="CEK91968.1"/>
    <property type="molecule type" value="Transcribed_RNA"/>
</dbReference>